<reference evidence="2" key="1">
    <citation type="submission" date="2022-11" db="UniProtKB">
        <authorList>
            <consortium name="WormBaseParasite"/>
        </authorList>
    </citation>
    <scope>IDENTIFICATION</scope>
</reference>
<protein>
    <submittedName>
        <fullName evidence="2">Uncharacterized protein</fullName>
    </submittedName>
</protein>
<dbReference type="AlphaFoldDB" id="A0A914UJ33"/>
<dbReference type="WBParaSite" id="PSAMB.scaffold1040size36781.g10561.t1">
    <property type="protein sequence ID" value="PSAMB.scaffold1040size36781.g10561.t1"/>
    <property type="gene ID" value="PSAMB.scaffold1040size36781.g10561"/>
</dbReference>
<name>A0A914UJ33_9BILA</name>
<dbReference type="Proteomes" id="UP000887566">
    <property type="component" value="Unplaced"/>
</dbReference>
<evidence type="ECO:0000313" key="1">
    <source>
        <dbReference type="Proteomes" id="UP000887566"/>
    </source>
</evidence>
<evidence type="ECO:0000313" key="2">
    <source>
        <dbReference type="WBParaSite" id="PSAMB.scaffold1040size36781.g10561.t1"/>
    </source>
</evidence>
<accession>A0A914UJ33</accession>
<proteinExistence type="predicted"/>
<keyword evidence="1" id="KW-1185">Reference proteome</keyword>
<organism evidence="1 2">
    <name type="scientific">Plectus sambesii</name>
    <dbReference type="NCBI Taxonomy" id="2011161"/>
    <lineage>
        <taxon>Eukaryota</taxon>
        <taxon>Metazoa</taxon>
        <taxon>Ecdysozoa</taxon>
        <taxon>Nematoda</taxon>
        <taxon>Chromadorea</taxon>
        <taxon>Plectida</taxon>
        <taxon>Plectina</taxon>
        <taxon>Plectoidea</taxon>
        <taxon>Plectidae</taxon>
        <taxon>Plectus</taxon>
    </lineage>
</organism>
<sequence>MPTLHTPVRPSGSVENRPFRRQLSTERLTRISSQRLSVFGPGLAFVPGAGAHAAWALYGLTVGRSSSRLRLLLAATHAFHFRSVASVHRQSFSTYCACGVISFLFKSIHTLPPNSLANTSVSALDVSRCKAILGRSQSSAVLS</sequence>